<feature type="region of interest" description="Disordered" evidence="2">
    <location>
        <begin position="307"/>
        <end position="421"/>
    </location>
</feature>
<feature type="region of interest" description="Disordered" evidence="2">
    <location>
        <begin position="495"/>
        <end position="525"/>
    </location>
</feature>
<evidence type="ECO:0000256" key="3">
    <source>
        <dbReference type="SAM" id="Phobius"/>
    </source>
</evidence>
<feature type="compositionally biased region" description="Polar residues" evidence="2">
    <location>
        <begin position="1098"/>
        <end position="1107"/>
    </location>
</feature>
<dbReference type="InterPro" id="IPR003114">
    <property type="entry name" value="Phox_assoc"/>
</dbReference>
<protein>
    <recommendedName>
        <fullName evidence="8">PX domain-containing protein</fullName>
    </recommendedName>
</protein>
<keyword evidence="3" id="KW-0812">Transmembrane</keyword>
<dbReference type="InterPro" id="IPR036871">
    <property type="entry name" value="PX_dom_sf"/>
</dbReference>
<comment type="caution">
    <text evidence="6">The sequence shown here is derived from an EMBL/GenBank/DDBJ whole genome shotgun (WGS) entry which is preliminary data.</text>
</comment>
<keyword evidence="3" id="KW-0472">Membrane</keyword>
<gene>
    <name evidence="6" type="ORF">ACHAWU_006763</name>
</gene>
<reference evidence="6 7" key="1">
    <citation type="submission" date="2024-10" db="EMBL/GenBank/DDBJ databases">
        <title>Updated reference genomes for cyclostephanoid diatoms.</title>
        <authorList>
            <person name="Roberts W.R."/>
            <person name="Alverson A.J."/>
        </authorList>
    </citation>
    <scope>NUCLEOTIDE SEQUENCE [LARGE SCALE GENOMIC DNA]</scope>
    <source>
        <strain evidence="6 7">AJA232-27</strain>
    </source>
</reference>
<feature type="compositionally biased region" description="Low complexity" evidence="2">
    <location>
        <begin position="508"/>
        <end position="525"/>
    </location>
</feature>
<evidence type="ECO:0000256" key="2">
    <source>
        <dbReference type="SAM" id="MobiDB-lite"/>
    </source>
</evidence>
<dbReference type="PANTHER" id="PTHR22775">
    <property type="entry name" value="SORTING NEXIN"/>
    <property type="match status" value="1"/>
</dbReference>
<feature type="compositionally biased region" description="Basic and acidic residues" evidence="2">
    <location>
        <begin position="1817"/>
        <end position="1829"/>
    </location>
</feature>
<dbReference type="Pfam" id="PF02194">
    <property type="entry name" value="PXA"/>
    <property type="match status" value="1"/>
</dbReference>
<feature type="compositionally biased region" description="Low complexity" evidence="2">
    <location>
        <begin position="1765"/>
        <end position="1777"/>
    </location>
</feature>
<evidence type="ECO:0008006" key="8">
    <source>
        <dbReference type="Google" id="ProtNLM"/>
    </source>
</evidence>
<accession>A0ABD3M0N1</accession>
<evidence type="ECO:0000256" key="1">
    <source>
        <dbReference type="ARBA" id="ARBA00010883"/>
    </source>
</evidence>
<feature type="compositionally biased region" description="Basic and acidic residues" evidence="2">
    <location>
        <begin position="695"/>
        <end position="707"/>
    </location>
</feature>
<evidence type="ECO:0000313" key="6">
    <source>
        <dbReference type="EMBL" id="KAL3757584.1"/>
    </source>
</evidence>
<dbReference type="Pfam" id="PF08628">
    <property type="entry name" value="Nexin_C"/>
    <property type="match status" value="1"/>
</dbReference>
<dbReference type="Gene3D" id="3.30.1520.10">
    <property type="entry name" value="Phox-like domain"/>
    <property type="match status" value="1"/>
</dbReference>
<feature type="region of interest" description="Disordered" evidence="2">
    <location>
        <begin position="1763"/>
        <end position="1829"/>
    </location>
</feature>
<evidence type="ECO:0000259" key="4">
    <source>
        <dbReference type="Pfam" id="PF02194"/>
    </source>
</evidence>
<feature type="transmembrane region" description="Helical" evidence="3">
    <location>
        <begin position="40"/>
        <end position="59"/>
    </location>
</feature>
<name>A0ABD3M0N1_9STRA</name>
<dbReference type="EMBL" id="JALLBG020000258">
    <property type="protein sequence ID" value="KAL3757584.1"/>
    <property type="molecule type" value="Genomic_DNA"/>
</dbReference>
<keyword evidence="3" id="KW-1133">Transmembrane helix</keyword>
<feature type="domain" description="PXA" evidence="4">
    <location>
        <begin position="611"/>
        <end position="669"/>
    </location>
</feature>
<evidence type="ECO:0000259" key="5">
    <source>
        <dbReference type="Pfam" id="PF08628"/>
    </source>
</evidence>
<dbReference type="PANTHER" id="PTHR22775:SF3">
    <property type="entry name" value="SORTING NEXIN-13"/>
    <property type="match status" value="1"/>
</dbReference>
<organism evidence="6 7">
    <name type="scientific">Discostella pseudostelligera</name>
    <dbReference type="NCBI Taxonomy" id="259834"/>
    <lineage>
        <taxon>Eukaryota</taxon>
        <taxon>Sar</taxon>
        <taxon>Stramenopiles</taxon>
        <taxon>Ochrophyta</taxon>
        <taxon>Bacillariophyta</taxon>
        <taxon>Coscinodiscophyceae</taxon>
        <taxon>Thalassiosirophycidae</taxon>
        <taxon>Stephanodiscales</taxon>
        <taxon>Stephanodiscaceae</taxon>
        <taxon>Discostella</taxon>
    </lineage>
</organism>
<feature type="domain" description="Sorting nexin C-terminal" evidence="5">
    <location>
        <begin position="1891"/>
        <end position="1972"/>
    </location>
</feature>
<dbReference type="InterPro" id="IPR013937">
    <property type="entry name" value="Sorting_nexin_C"/>
</dbReference>
<dbReference type="Proteomes" id="UP001530293">
    <property type="component" value="Unassembled WGS sequence"/>
</dbReference>
<feature type="transmembrane region" description="Helical" evidence="3">
    <location>
        <begin position="71"/>
        <end position="93"/>
    </location>
</feature>
<dbReference type="SUPFAM" id="SSF64268">
    <property type="entry name" value="PX domain"/>
    <property type="match status" value="1"/>
</dbReference>
<feature type="region of interest" description="Disordered" evidence="2">
    <location>
        <begin position="680"/>
        <end position="726"/>
    </location>
</feature>
<feature type="region of interest" description="Disordered" evidence="2">
    <location>
        <begin position="1085"/>
        <end position="1107"/>
    </location>
</feature>
<feature type="region of interest" description="Disordered" evidence="2">
    <location>
        <begin position="1024"/>
        <end position="1056"/>
    </location>
</feature>
<evidence type="ECO:0000313" key="7">
    <source>
        <dbReference type="Proteomes" id="UP001530293"/>
    </source>
</evidence>
<sequence length="2008" mass="223263">MMRSKIEEIIWMIRVWLDQQCDNDMQENNNRQRRRLLQQYFIVGVIPLVASFILVQLQQENEQNHQQHQTFFGLGIFVGVWRSVILGIASLILSVWHFCLRIVGISLGIGLGLGFAGHVYDALPEGGAQDGSTTTSVVGRRGAWKMAQSATSATAGDNNLPKADAMAKSSASGMMEDVNSYRSLMRCAGYSNGNGTLRAQMVRGDQASLAGRANDAKRRLKLLQFEQYQHPDDPQSSIDVQQRERLSVYKFDKGQTASMRMKCMWPNLAPVVNESLAKLIEFVLRDYVSSWYSKLDENVVYNAADLSSRNSSTTTTVESGSIMDGTDVSIQTEGDRRRKQYASSNPLQQDSPRSSHHLNSFGEDDDAYSYQKKSQTLSHGSSSHTTLSNSVSSSSDRQQSTTQQQKRRQQQKRTMVLTTTGTQPSPFIDSLYSCFAYMLGILATRASENVNVLELLLLHFPHILGQNLRIYREMKNLALEKRLRRANAERELLMKDRNGGEIGETTRSQLSPLSSSKRSTSSVGASVNQQSLEVSEIAIVREYLLAGRFHRAVTFGLDVPSLLFADPLAKDCPPGPLYNGNSDCDRLNGNPDEDAILYDRLLSPESGLIGECEMDYIRVLASKLTKFVVPKTEVDSSIVRAMLVETLTSCVLGPVMGCFTPDNVNRWIVLGLSLLEGQGAEKVDSNSPTPSHSVEAARHSDGARKNSIETNAAPVGVGSEGNDPSNLVDSVIEEMASGGSVASSDMGESLFGMNDEGTREKDVRQLIDCSKAEQIITLLSMSIIELGGFVDFCQARTHGQDNNADWDSQKCQDSVRHLVLVIEAALLFGARSHPKRQHSPEDRAFSEFEIEATLDQADDDEFEVDLDDGLIGTKVHSSVQHTHSSLSAALMEVTGDIDAFEGRVENVEECDDDYSSGNEQEIEIIIPKPNELSTLRTLIAAWLHTGQAFKVMSIVVQAKQTILRRFFHKNAFLRRENYARDFTKLLRQLDGVNILVDTMEVLESRCLLEENGFDDLMKRFRTQPKAHIRRSLRPSESGPKRQSSNSRLHSTGNSSSVVGSVKANLAHNRNLIARFAQSATEIDLNPFKDRNAGPSKSPLGSTTAYNHHQSSIGTPAYLAFSKNEVFASNLRSERERRYASWSKETKDRKKLDFVSRTTGMKDKDILMHRELHHLSRCFYSNSNEIRIEPCSSVDNQSISSSTANITIKGVGARRMIEVPEEDSSFLLRASSKPLKPKCIQPDRRNPNAVCKVYVALYEDPAIHPKTKRYYGGRYLRQCLMRYYPNDKTASVSVVKDIEMLDGRLHEGNPFVLTEDFQKVRHTCLKVATGGILSSPLMEPSDFSSIPRTGRAIDFAHRISLFERPMVELGGKKFVIHDATSHRADASSLELSDASMTAAIILRGSGGLNVCDASGSFDIKVTDAGTPLILLRANRETGSTSKSTDEARPYRPSFIRAALLVKSAKQEARYQCILSCIRNGSARSSSKVKSDEWLQPTLTLLEYANSRQQEGQSTLQRDLRFGVNHIDRGQLRRNGLLNPRYPTVLRALNTKVEGVVEVKGSDFDILGSPSTLFRIRCTAIAEYKGDGDDDELTASSISAPSDEKNTIGSKSKFFREEWTVLRSLKDFTAFHKHIKSQVAPTEHSASTSAKLVGSVSAALTIVGGNSANARQRGPLVPSLAQVVSAGTFGLNVAKRIHLLDQYLKYLVSPKNLISRCPELLTFLGAYTPVFPLDGVDEYGRESITREELVTERLKVGIAQVKQGHESMSSASDSAITSTGEEKAAVPSPKEAGSMDDMLTASTVGKSTENQDEEIQPAAKKENQQNNHAAREVARLRAGEISLKDVRGSIFQLLKHLFDLDNASFFRSRVISVLKTMSVAVASVQYFQLMLFKVHVNYMNGEWISRWILYFVDMFWPNGVFYKREPPMNSEELLGLKRDSKKMLNKMFPDQLRKVLGRHTDEGLGMLHEMLQNRLVLKSMAYMLMDIVWVEIFPELSDFVTGAESLEKDT</sequence>
<proteinExistence type="inferred from homology"/>
<comment type="similarity">
    <text evidence="1">Belongs to the sorting nexin family.</text>
</comment>
<keyword evidence="7" id="KW-1185">Reference proteome</keyword>
<feature type="compositionally biased region" description="Low complexity" evidence="2">
    <location>
        <begin position="372"/>
        <end position="404"/>
    </location>
</feature>
<feature type="transmembrane region" description="Helical" evidence="3">
    <location>
        <begin position="100"/>
        <end position="120"/>
    </location>
</feature>
<feature type="compositionally biased region" description="Polar residues" evidence="2">
    <location>
        <begin position="1040"/>
        <end position="1053"/>
    </location>
</feature>
<feature type="compositionally biased region" description="Polar residues" evidence="2">
    <location>
        <begin position="341"/>
        <end position="352"/>
    </location>
</feature>
<feature type="compositionally biased region" description="Polar residues" evidence="2">
    <location>
        <begin position="307"/>
        <end position="319"/>
    </location>
</feature>